<keyword evidence="4 7" id="KW-0812">Transmembrane</keyword>
<dbReference type="InterPro" id="IPR002656">
    <property type="entry name" value="Acyl_transf_3_dom"/>
</dbReference>
<evidence type="ECO:0000313" key="9">
    <source>
        <dbReference type="EMBL" id="PMD05199.1"/>
    </source>
</evidence>
<evidence type="ECO:0000256" key="6">
    <source>
        <dbReference type="ARBA" id="ARBA00023136"/>
    </source>
</evidence>
<name>A0A2N6VM76_9MICO</name>
<feature type="transmembrane region" description="Helical" evidence="7">
    <location>
        <begin position="130"/>
        <end position="146"/>
    </location>
</feature>
<dbReference type="Pfam" id="PF01757">
    <property type="entry name" value="Acyl_transf_3"/>
    <property type="match status" value="1"/>
</dbReference>
<dbReference type="EMBL" id="PNHK01000003">
    <property type="protein sequence ID" value="PMD05199.1"/>
    <property type="molecule type" value="Genomic_DNA"/>
</dbReference>
<comment type="subcellular location">
    <subcellularLocation>
        <location evidence="1">Cell membrane</location>
        <topology evidence="1">Multi-pass membrane protein</topology>
    </subcellularLocation>
</comment>
<dbReference type="GO" id="GO:0016413">
    <property type="term" value="F:O-acetyltransferase activity"/>
    <property type="evidence" value="ECO:0007669"/>
    <property type="project" value="TreeGrafter"/>
</dbReference>
<evidence type="ECO:0000256" key="2">
    <source>
        <dbReference type="ARBA" id="ARBA00007400"/>
    </source>
</evidence>
<comment type="similarity">
    <text evidence="2">Belongs to the acyltransferase 3 family.</text>
</comment>
<feature type="transmembrane region" description="Helical" evidence="7">
    <location>
        <begin position="207"/>
        <end position="230"/>
    </location>
</feature>
<feature type="transmembrane region" description="Helical" evidence="7">
    <location>
        <begin position="251"/>
        <end position="271"/>
    </location>
</feature>
<keyword evidence="5 7" id="KW-1133">Transmembrane helix</keyword>
<feature type="transmembrane region" description="Helical" evidence="7">
    <location>
        <begin position="12"/>
        <end position="29"/>
    </location>
</feature>
<feature type="transmembrane region" description="Helical" evidence="7">
    <location>
        <begin position="45"/>
        <end position="63"/>
    </location>
</feature>
<dbReference type="GO" id="GO:0005886">
    <property type="term" value="C:plasma membrane"/>
    <property type="evidence" value="ECO:0007669"/>
    <property type="project" value="UniProtKB-SubCell"/>
</dbReference>
<dbReference type="Proteomes" id="UP000235598">
    <property type="component" value="Unassembled WGS sequence"/>
</dbReference>
<keyword evidence="6 7" id="KW-0472">Membrane</keyword>
<accession>A0A2N6VM76</accession>
<gene>
    <name evidence="9" type="ORF">CJ199_08950</name>
</gene>
<feature type="transmembrane region" description="Helical" evidence="7">
    <location>
        <begin position="277"/>
        <end position="296"/>
    </location>
</feature>
<evidence type="ECO:0000313" key="10">
    <source>
        <dbReference type="Proteomes" id="UP000235598"/>
    </source>
</evidence>
<feature type="transmembrane region" description="Helical" evidence="7">
    <location>
        <begin position="104"/>
        <end position="123"/>
    </location>
</feature>
<feature type="transmembrane region" description="Helical" evidence="7">
    <location>
        <begin position="184"/>
        <end position="201"/>
    </location>
</feature>
<keyword evidence="3" id="KW-1003">Cell membrane</keyword>
<dbReference type="OrthoDB" id="3265718at2"/>
<feature type="transmembrane region" description="Helical" evidence="7">
    <location>
        <begin position="152"/>
        <end position="172"/>
    </location>
</feature>
<evidence type="ECO:0000256" key="7">
    <source>
        <dbReference type="SAM" id="Phobius"/>
    </source>
</evidence>
<evidence type="ECO:0000256" key="4">
    <source>
        <dbReference type="ARBA" id="ARBA00022692"/>
    </source>
</evidence>
<organism evidence="9 10">
    <name type="scientific">Brevibacterium paucivorans</name>
    <dbReference type="NCBI Taxonomy" id="170994"/>
    <lineage>
        <taxon>Bacteria</taxon>
        <taxon>Bacillati</taxon>
        <taxon>Actinomycetota</taxon>
        <taxon>Actinomycetes</taxon>
        <taxon>Micrococcales</taxon>
        <taxon>Brevibacteriaceae</taxon>
        <taxon>Brevibacterium</taxon>
    </lineage>
</organism>
<proteinExistence type="inferred from homology"/>
<protein>
    <recommendedName>
        <fullName evidence="8">Acyltransferase 3 domain-containing protein</fullName>
    </recommendedName>
</protein>
<evidence type="ECO:0000256" key="5">
    <source>
        <dbReference type="ARBA" id="ARBA00022989"/>
    </source>
</evidence>
<dbReference type="GO" id="GO:0009246">
    <property type="term" value="P:enterobacterial common antigen biosynthetic process"/>
    <property type="evidence" value="ECO:0007669"/>
    <property type="project" value="TreeGrafter"/>
</dbReference>
<evidence type="ECO:0000256" key="3">
    <source>
        <dbReference type="ARBA" id="ARBA00022475"/>
    </source>
</evidence>
<feature type="domain" description="Acyltransferase 3" evidence="8">
    <location>
        <begin position="5"/>
        <end position="294"/>
    </location>
</feature>
<dbReference type="PANTHER" id="PTHR40074:SF2">
    <property type="entry name" value="O-ACETYLTRANSFERASE WECH"/>
    <property type="match status" value="1"/>
</dbReference>
<reference evidence="9 10" key="1">
    <citation type="submission" date="2017-09" db="EMBL/GenBank/DDBJ databases">
        <title>Bacterial strain isolated from the female urinary microbiota.</title>
        <authorList>
            <person name="Thomas-White K."/>
            <person name="Kumar N."/>
            <person name="Forster S."/>
            <person name="Putonti C."/>
            <person name="Lawley T."/>
            <person name="Wolfe A.J."/>
        </authorList>
    </citation>
    <scope>NUCLEOTIDE SEQUENCE [LARGE SCALE GENOMIC DNA]</scope>
    <source>
        <strain evidence="9 10">UMB1301</strain>
    </source>
</reference>
<sequence length="347" mass="38523">MNRAVWIDGLRGTAILMVIVWHASAFNAIEVKTGWYWDLSQQLRAVRMPVLFLLSGLFLTRSLSKPLATFTYGKFANLAWPFGVWLIIHVMTKHGVFEPLDANHWGEGNYLWFVFYLMIYFCVAQLFKNVPPAFMVIVCVLGAMAIEGDNYLLKLAVYGMFFYGGAAIGNAVLKMKSGITPSRLILLATMVLLFIGVQILVPSEVPTFQVLVPIPFLLTAIPLVTIAVLLGVMFMGSPTYRAVQWVGQNSIAFYAPHAAIMLVVMPALRTAGMGPVGVAWVALVLSLVVCGLLAAFRKNPWVDALFVFPLQIVPPRVRSFFREIMSDPSERHEGPARRAVRNENALS</sequence>
<evidence type="ECO:0000256" key="1">
    <source>
        <dbReference type="ARBA" id="ARBA00004651"/>
    </source>
</evidence>
<dbReference type="PANTHER" id="PTHR40074">
    <property type="entry name" value="O-ACETYLTRANSFERASE WECH"/>
    <property type="match status" value="1"/>
</dbReference>
<evidence type="ECO:0000259" key="8">
    <source>
        <dbReference type="Pfam" id="PF01757"/>
    </source>
</evidence>
<comment type="caution">
    <text evidence="9">The sequence shown here is derived from an EMBL/GenBank/DDBJ whole genome shotgun (WGS) entry which is preliminary data.</text>
</comment>
<dbReference type="RefSeq" id="WP_102239140.1">
    <property type="nucleotide sequence ID" value="NZ_PNHK01000003.1"/>
</dbReference>
<feature type="transmembrane region" description="Helical" evidence="7">
    <location>
        <begin position="75"/>
        <end position="92"/>
    </location>
</feature>
<dbReference type="AlphaFoldDB" id="A0A2N6VM76"/>